<comment type="pathway">
    <text evidence="6">Pyrimidine metabolism; UMP biosynthesis via de novo pathway; (S)-dihydroorotate from bicarbonate: step 3/3.</text>
</comment>
<dbReference type="GO" id="GO:0044205">
    <property type="term" value="P:'de novo' UMP biosynthetic process"/>
    <property type="evidence" value="ECO:0007669"/>
    <property type="project" value="UniProtKB-UniRule"/>
</dbReference>
<dbReference type="RefSeq" id="WP_203998509.1">
    <property type="nucleotide sequence ID" value="NZ_BOPG01000034.1"/>
</dbReference>
<organism evidence="8 9">
    <name type="scientific">Virgisporangium aurantiacum</name>
    <dbReference type="NCBI Taxonomy" id="175570"/>
    <lineage>
        <taxon>Bacteria</taxon>
        <taxon>Bacillati</taxon>
        <taxon>Actinomycetota</taxon>
        <taxon>Actinomycetes</taxon>
        <taxon>Micromonosporales</taxon>
        <taxon>Micromonosporaceae</taxon>
        <taxon>Virgisporangium</taxon>
    </lineage>
</organism>
<evidence type="ECO:0000256" key="4">
    <source>
        <dbReference type="ARBA" id="ARBA00022801"/>
    </source>
</evidence>
<evidence type="ECO:0000256" key="6">
    <source>
        <dbReference type="HAMAP-Rule" id="MF_00220"/>
    </source>
</evidence>
<accession>A0A8J3ZAN7</accession>
<evidence type="ECO:0000256" key="3">
    <source>
        <dbReference type="ARBA" id="ARBA00022723"/>
    </source>
</evidence>
<dbReference type="GO" id="GO:0006145">
    <property type="term" value="P:purine nucleobase catabolic process"/>
    <property type="evidence" value="ECO:0007669"/>
    <property type="project" value="TreeGrafter"/>
</dbReference>
<name>A0A8J3ZAN7_9ACTN</name>
<dbReference type="InterPro" id="IPR011059">
    <property type="entry name" value="Metal-dep_hydrolase_composite"/>
</dbReference>
<evidence type="ECO:0000259" key="7">
    <source>
        <dbReference type="Pfam" id="PF12890"/>
    </source>
</evidence>
<evidence type="ECO:0000313" key="8">
    <source>
        <dbReference type="EMBL" id="GIJ58160.1"/>
    </source>
</evidence>
<feature type="active site" evidence="6">
    <location>
        <position position="305"/>
    </location>
</feature>
<comment type="similarity">
    <text evidence="2 6">Belongs to the metallo-dependent hydrolases superfamily. DHOase family. Class I DHOase subfamily.</text>
</comment>
<evidence type="ECO:0000313" key="9">
    <source>
        <dbReference type="Proteomes" id="UP000612585"/>
    </source>
</evidence>
<feature type="binding site" evidence="6">
    <location>
        <position position="278"/>
    </location>
    <ligand>
        <name>substrate</name>
    </ligand>
</feature>
<keyword evidence="3 6" id="KW-0479">Metal-binding</keyword>
<proteinExistence type="inferred from homology"/>
<gene>
    <name evidence="6 8" type="primary">pyrC</name>
    <name evidence="8" type="ORF">Vau01_056760</name>
</gene>
<feature type="binding site" evidence="6">
    <location>
        <position position="152"/>
    </location>
    <ligand>
        <name>Zn(2+)</name>
        <dbReference type="ChEBI" id="CHEBI:29105"/>
        <label>1</label>
    </ligand>
</feature>
<dbReference type="Gene3D" id="2.30.40.10">
    <property type="entry name" value="Urease, subunit C, domain 1"/>
    <property type="match status" value="1"/>
</dbReference>
<dbReference type="NCBIfam" id="NF006836">
    <property type="entry name" value="PRK09357.1-1"/>
    <property type="match status" value="1"/>
</dbReference>
<feature type="domain" description="Dihydroorotase catalytic" evidence="7">
    <location>
        <begin position="49"/>
        <end position="236"/>
    </location>
</feature>
<dbReference type="NCBIfam" id="TIGR00857">
    <property type="entry name" value="pyrC_multi"/>
    <property type="match status" value="1"/>
</dbReference>
<dbReference type="EMBL" id="BOPG01000034">
    <property type="protein sequence ID" value="GIJ58160.1"/>
    <property type="molecule type" value="Genomic_DNA"/>
</dbReference>
<dbReference type="GO" id="GO:0004038">
    <property type="term" value="F:allantoinase activity"/>
    <property type="evidence" value="ECO:0007669"/>
    <property type="project" value="TreeGrafter"/>
</dbReference>
<dbReference type="EC" id="3.5.2.3" evidence="6"/>
<dbReference type="InterPro" id="IPR024403">
    <property type="entry name" value="DHOase_cat"/>
</dbReference>
<dbReference type="PROSITE" id="PS00483">
    <property type="entry name" value="DIHYDROOROTASE_2"/>
    <property type="match status" value="1"/>
</dbReference>
<keyword evidence="9" id="KW-1185">Reference proteome</keyword>
<dbReference type="AlphaFoldDB" id="A0A8J3ZAN7"/>
<dbReference type="Gene3D" id="3.20.20.140">
    <property type="entry name" value="Metal-dependent hydrolases"/>
    <property type="match status" value="1"/>
</dbReference>
<dbReference type="GO" id="GO:0005737">
    <property type="term" value="C:cytoplasm"/>
    <property type="evidence" value="ECO:0007669"/>
    <property type="project" value="TreeGrafter"/>
</dbReference>
<feature type="binding site" evidence="6">
    <location>
        <position position="232"/>
    </location>
    <ligand>
        <name>Zn(2+)</name>
        <dbReference type="ChEBI" id="CHEBI:29105"/>
        <label>2</label>
    </ligand>
</feature>
<dbReference type="PANTHER" id="PTHR43668">
    <property type="entry name" value="ALLANTOINASE"/>
    <property type="match status" value="1"/>
</dbReference>
<comment type="caution">
    <text evidence="8">The sequence shown here is derived from an EMBL/GenBank/DDBJ whole genome shotgun (WGS) entry which is preliminary data.</text>
</comment>
<comment type="function">
    <text evidence="1 6">Catalyzes the reversible cyclization of carbamoyl aspartate to dihydroorotate.</text>
</comment>
<evidence type="ECO:0000256" key="2">
    <source>
        <dbReference type="ARBA" id="ARBA00010286"/>
    </source>
</evidence>
<dbReference type="HAMAP" id="MF_00220_B">
    <property type="entry name" value="PyrC_classI_B"/>
    <property type="match status" value="1"/>
</dbReference>
<dbReference type="CDD" id="cd01317">
    <property type="entry name" value="DHOase_IIa"/>
    <property type="match status" value="1"/>
</dbReference>
<evidence type="ECO:0000256" key="5">
    <source>
        <dbReference type="ARBA" id="ARBA00022975"/>
    </source>
</evidence>
<evidence type="ECO:0000256" key="1">
    <source>
        <dbReference type="ARBA" id="ARBA00002368"/>
    </source>
</evidence>
<dbReference type="InterPro" id="IPR050138">
    <property type="entry name" value="DHOase/Allantoinase_Hydrolase"/>
</dbReference>
<dbReference type="GO" id="GO:0004151">
    <property type="term" value="F:dihydroorotase activity"/>
    <property type="evidence" value="ECO:0007669"/>
    <property type="project" value="UniProtKB-UniRule"/>
</dbReference>
<feature type="binding site" evidence="6">
    <location>
        <position position="305"/>
    </location>
    <ligand>
        <name>Zn(2+)</name>
        <dbReference type="ChEBI" id="CHEBI:29105"/>
        <label>1</label>
    </ligand>
</feature>
<feature type="binding site" evidence="6">
    <location>
        <position position="179"/>
    </location>
    <ligand>
        <name>Zn(2+)</name>
        <dbReference type="ChEBI" id="CHEBI:29105"/>
        <label>2</label>
    </ligand>
</feature>
<feature type="binding site" evidence="6">
    <location>
        <begin position="60"/>
        <end position="62"/>
    </location>
    <ligand>
        <name>substrate</name>
    </ligand>
</feature>
<dbReference type="SUPFAM" id="SSF51338">
    <property type="entry name" value="Composite domain of metallo-dependent hydrolases"/>
    <property type="match status" value="1"/>
</dbReference>
<feature type="binding site" evidence="6">
    <location>
        <position position="152"/>
    </location>
    <ligand>
        <name>Zn(2+)</name>
        <dbReference type="ChEBI" id="CHEBI:29105"/>
        <label>2</label>
    </ligand>
</feature>
<feature type="binding site" evidence="6">
    <location>
        <position position="309"/>
    </location>
    <ligand>
        <name>substrate</name>
    </ligand>
</feature>
<protein>
    <recommendedName>
        <fullName evidence="6">Dihydroorotase</fullName>
        <shortName evidence="6">DHOase</shortName>
        <ecNumber evidence="6">3.5.2.3</ecNumber>
    </recommendedName>
</protein>
<dbReference type="InterPro" id="IPR004722">
    <property type="entry name" value="DHOase"/>
</dbReference>
<comment type="cofactor">
    <cofactor evidence="6">
        <name>Zn(2+)</name>
        <dbReference type="ChEBI" id="CHEBI:29105"/>
    </cofactor>
    <text evidence="6">Binds 2 Zn(2+) ions per subunit.</text>
</comment>
<dbReference type="PANTHER" id="PTHR43668:SF2">
    <property type="entry name" value="ALLANTOINASE"/>
    <property type="match status" value="1"/>
</dbReference>
<feature type="binding site" evidence="6">
    <location>
        <position position="60"/>
    </location>
    <ligand>
        <name>Zn(2+)</name>
        <dbReference type="ChEBI" id="CHEBI:29105"/>
        <label>1</label>
    </ligand>
</feature>
<dbReference type="SUPFAM" id="SSF51556">
    <property type="entry name" value="Metallo-dependent hydrolases"/>
    <property type="match status" value="1"/>
</dbReference>
<keyword evidence="6" id="KW-0862">Zinc</keyword>
<dbReference type="Pfam" id="PF12890">
    <property type="entry name" value="DHOase"/>
    <property type="match status" value="1"/>
</dbReference>
<feature type="binding site" evidence="6">
    <location>
        <position position="92"/>
    </location>
    <ligand>
        <name>substrate</name>
    </ligand>
</feature>
<keyword evidence="5 6" id="KW-0665">Pyrimidine biosynthesis</keyword>
<reference evidence="8" key="1">
    <citation type="submission" date="2021-01" db="EMBL/GenBank/DDBJ databases">
        <title>Whole genome shotgun sequence of Virgisporangium aurantiacum NBRC 16421.</title>
        <authorList>
            <person name="Komaki H."/>
            <person name="Tamura T."/>
        </authorList>
    </citation>
    <scope>NUCLEOTIDE SEQUENCE</scope>
    <source>
        <strain evidence="8">NBRC 16421</strain>
    </source>
</reference>
<comment type="catalytic activity">
    <reaction evidence="6">
        <text>(S)-dihydroorotate + H2O = N-carbamoyl-L-aspartate + H(+)</text>
        <dbReference type="Rhea" id="RHEA:24296"/>
        <dbReference type="ChEBI" id="CHEBI:15377"/>
        <dbReference type="ChEBI" id="CHEBI:15378"/>
        <dbReference type="ChEBI" id="CHEBI:30864"/>
        <dbReference type="ChEBI" id="CHEBI:32814"/>
        <dbReference type="EC" id="3.5.2.3"/>
    </reaction>
</comment>
<dbReference type="Proteomes" id="UP000612585">
    <property type="component" value="Unassembled WGS sequence"/>
</dbReference>
<dbReference type="InterPro" id="IPR032466">
    <property type="entry name" value="Metal_Hydrolase"/>
</dbReference>
<keyword evidence="4 6" id="KW-0378">Hydrolase</keyword>
<dbReference type="GO" id="GO:0008270">
    <property type="term" value="F:zinc ion binding"/>
    <property type="evidence" value="ECO:0007669"/>
    <property type="project" value="UniProtKB-UniRule"/>
</dbReference>
<feature type="binding site" evidence="6">
    <location>
        <position position="58"/>
    </location>
    <ligand>
        <name>Zn(2+)</name>
        <dbReference type="ChEBI" id="CHEBI:29105"/>
        <label>1</label>
    </ligand>
</feature>
<feature type="binding site" evidence="6">
    <location>
        <begin position="323"/>
        <end position="324"/>
    </location>
    <ligand>
        <name>substrate</name>
    </ligand>
</feature>
<sequence length="427" mass="44988">MTSTYLITGVRVLDGPPTDLLLKDGQVAAAGPEARTAVNVERIDGDGLVALPGLVDLHTHLREPGREDAETVATGSRAAALGGYTAVCAMANTDPVADTAGVVEQVWRLGREAGLVDVRPVGAVTVGLAGERLAELGAMADSAATVRIFSDDGHCVSDPRLMRRALEYVKAFDGVIAQHAEEPRLTVGALMHEGEMSARLGLTGWPAVAEEAIIARDALLAGHVGARLHICHVSTAGSVDIIRWAKQRGVRITAEVTPHHLLLTDVRAESYDPVFKVNPPLRTNADVEALRAALREGVIDAVATDHAPHATEDKECEWAYARPGMLGLETALSIILETGGLSWDEIAERMSRTPARIAGLDTHGVDPAPGAPANLTLVDPAARWQVDPGALASRSRNTPFAGMTLPGRIVATFLNGEPTVLDGKAVK</sequence>
<dbReference type="UniPathway" id="UPA00070">
    <property type="reaction ID" value="UER00117"/>
</dbReference>
<dbReference type="InterPro" id="IPR002195">
    <property type="entry name" value="Dihydroorotase_CS"/>
</dbReference>